<dbReference type="SUPFAM" id="SSF103378">
    <property type="entry name" value="2-methylcitrate dehydratase PrpD"/>
    <property type="match status" value="1"/>
</dbReference>
<comment type="similarity">
    <text evidence="1">Belongs to the PrpD family.</text>
</comment>
<reference evidence="4 5" key="1">
    <citation type="submission" date="2015-06" db="EMBL/GenBank/DDBJ databases">
        <title>Draft genome sequence of an Alphaproteobacteria species associated to the Mediterranean sponge Oscarella lobularis.</title>
        <authorList>
            <person name="Jourda C."/>
            <person name="Santini S."/>
            <person name="Claverie J.-M."/>
        </authorList>
    </citation>
    <scope>NUCLEOTIDE SEQUENCE [LARGE SCALE GENOMIC DNA]</scope>
    <source>
        <strain evidence="4">IGS</strain>
    </source>
</reference>
<comment type="caution">
    <text evidence="4">The sequence shown here is derived from an EMBL/GenBank/DDBJ whole genome shotgun (WGS) entry which is preliminary data.</text>
</comment>
<dbReference type="Proteomes" id="UP000037178">
    <property type="component" value="Unassembled WGS sequence"/>
</dbReference>
<evidence type="ECO:0000259" key="3">
    <source>
        <dbReference type="Pfam" id="PF19305"/>
    </source>
</evidence>
<dbReference type="OrthoDB" id="9795089at2"/>
<dbReference type="GO" id="GO:0016829">
    <property type="term" value="F:lyase activity"/>
    <property type="evidence" value="ECO:0007669"/>
    <property type="project" value="InterPro"/>
</dbReference>
<evidence type="ECO:0000313" key="4">
    <source>
        <dbReference type="EMBL" id="KMW57368.1"/>
    </source>
</evidence>
<feature type="domain" description="MmgE/PrpD N-terminal" evidence="2">
    <location>
        <begin position="18"/>
        <end position="238"/>
    </location>
</feature>
<dbReference type="Gene3D" id="1.10.4100.10">
    <property type="entry name" value="2-methylcitrate dehydratase PrpD"/>
    <property type="match status" value="1"/>
</dbReference>
<dbReference type="RefSeq" id="WP_049643103.1">
    <property type="nucleotide sequence ID" value="NZ_LFTY01000002.1"/>
</dbReference>
<sequence length="430" mass="44156">MVTERLVEFACGPVEGEAALAMMRLSLMDWAACGIAGAGEPVARIVREMALEEGGAAQAALFGGGRAPARAAGLVNGTISHALDYDDTHFGHIGHPSVAVIPAALAIGERGGASGRAILEAALVGAEVSIRVGMWLGRDHYQTGFHQTATAGAFGATAAAGRLLRLSPGQMAQALGLVATRASGLKSQFGTMGKPYNAGLAAASGVEVALLAARGFVSNPQALDGPQGFGPTHTGQGDLSAFDGLGSVWRMEAVSHKFHACCHGLHAMLEALAEIAPHVSAVDAVEVTTHPRWLSVCNIAAPRTGLEAKFSYRLTAAMALSGLSTAALGSFSERTARDPALAGLSDKVRVDTDAALPETAARVRVHAEGGWHAAEHDLAAPMTLQDRAAKLRRKSAALLGEARADALWQATQSDDLSALLAQIVSPQAPG</sequence>
<feature type="domain" description="MmgE/PrpD C-terminal" evidence="3">
    <location>
        <begin position="259"/>
        <end position="409"/>
    </location>
</feature>
<evidence type="ECO:0000259" key="2">
    <source>
        <dbReference type="Pfam" id="PF03972"/>
    </source>
</evidence>
<dbReference type="InterPro" id="IPR036148">
    <property type="entry name" value="MmgE/PrpD_sf"/>
</dbReference>
<accession>A0A0J9GUW1</accession>
<keyword evidence="5" id="KW-1185">Reference proteome</keyword>
<name>A0A0J9GUW1_9RHOB</name>
<evidence type="ECO:0000256" key="1">
    <source>
        <dbReference type="ARBA" id="ARBA00006174"/>
    </source>
</evidence>
<dbReference type="EMBL" id="LFTY01000002">
    <property type="protein sequence ID" value="KMW57368.1"/>
    <property type="molecule type" value="Genomic_DNA"/>
</dbReference>
<dbReference type="PATRIC" id="fig|1675527.3.peg.2445"/>
<proteinExistence type="inferred from homology"/>
<dbReference type="InterPro" id="IPR045336">
    <property type="entry name" value="MmgE_PrpD_N"/>
</dbReference>
<gene>
    <name evidence="4" type="ORF">AIOL_002331</name>
</gene>
<dbReference type="InterPro" id="IPR005656">
    <property type="entry name" value="MmgE_PrpD"/>
</dbReference>
<dbReference type="InterPro" id="IPR042188">
    <property type="entry name" value="MmgE/PrpD_sf_2"/>
</dbReference>
<dbReference type="PANTHER" id="PTHR16943:SF8">
    <property type="entry name" value="2-METHYLCITRATE DEHYDRATASE"/>
    <property type="match status" value="1"/>
</dbReference>
<dbReference type="AlphaFoldDB" id="A0A0J9GUW1"/>
<dbReference type="InterPro" id="IPR042183">
    <property type="entry name" value="MmgE/PrpD_sf_1"/>
</dbReference>
<organism evidence="4 5">
    <name type="scientific">Candidatus Rhodobacter oscarellae</name>
    <dbReference type="NCBI Taxonomy" id="1675527"/>
    <lineage>
        <taxon>Bacteria</taxon>
        <taxon>Pseudomonadati</taxon>
        <taxon>Pseudomonadota</taxon>
        <taxon>Alphaproteobacteria</taxon>
        <taxon>Rhodobacterales</taxon>
        <taxon>Rhodobacter group</taxon>
        <taxon>Rhodobacter</taxon>
    </lineage>
</organism>
<dbReference type="STRING" id="1675527.AIOL_002331"/>
<dbReference type="Pfam" id="PF03972">
    <property type="entry name" value="MmgE_PrpD_N"/>
    <property type="match status" value="1"/>
</dbReference>
<dbReference type="PANTHER" id="PTHR16943">
    <property type="entry name" value="2-METHYLCITRATE DEHYDRATASE-RELATED"/>
    <property type="match status" value="1"/>
</dbReference>
<evidence type="ECO:0000313" key="5">
    <source>
        <dbReference type="Proteomes" id="UP000037178"/>
    </source>
</evidence>
<dbReference type="Gene3D" id="3.30.1330.120">
    <property type="entry name" value="2-methylcitrate dehydratase PrpD"/>
    <property type="match status" value="1"/>
</dbReference>
<dbReference type="Pfam" id="PF19305">
    <property type="entry name" value="MmgE_PrpD_C"/>
    <property type="match status" value="1"/>
</dbReference>
<dbReference type="InterPro" id="IPR045337">
    <property type="entry name" value="MmgE_PrpD_C"/>
</dbReference>
<protein>
    <submittedName>
        <fullName evidence="4">MmgE/PrpD family protein</fullName>
    </submittedName>
</protein>